<dbReference type="SUPFAM" id="SSF48371">
    <property type="entry name" value="ARM repeat"/>
    <property type="match status" value="1"/>
</dbReference>
<dbReference type="SMART" id="SM00567">
    <property type="entry name" value="EZ_HEAT"/>
    <property type="match status" value="6"/>
</dbReference>
<evidence type="ECO:0000256" key="7">
    <source>
        <dbReference type="ARBA" id="ARBA00023033"/>
    </source>
</evidence>
<feature type="binding site" evidence="9">
    <location>
        <position position="269"/>
    </location>
    <ligand>
        <name>Fe cation</name>
        <dbReference type="ChEBI" id="CHEBI:24875"/>
        <label>2</label>
    </ligand>
</feature>
<reference evidence="11 12" key="1">
    <citation type="submission" date="2018-05" db="EMBL/GenBank/DDBJ databases">
        <title>Genome sequencing and assembly of the regulated plant pathogen Lachnellula willkommii and related sister species for the development of diagnostic species identification markers.</title>
        <authorList>
            <person name="Giroux E."/>
            <person name="Bilodeau G."/>
        </authorList>
    </citation>
    <scope>NUCLEOTIDE SEQUENCE [LARGE SCALE GENOMIC DNA]</scope>
    <source>
        <strain evidence="11 12">CBS 185.66</strain>
    </source>
</reference>
<feature type="binding site" evidence="9">
    <location>
        <position position="268"/>
    </location>
    <ligand>
        <name>Fe cation</name>
        <dbReference type="ChEBI" id="CHEBI:24875"/>
        <label>2</label>
    </ligand>
</feature>
<dbReference type="InterPro" id="IPR016024">
    <property type="entry name" value="ARM-type_fold"/>
</dbReference>
<evidence type="ECO:0000256" key="4">
    <source>
        <dbReference type="ARBA" id="ARBA00022737"/>
    </source>
</evidence>
<keyword evidence="12" id="KW-1185">Reference proteome</keyword>
<comment type="similarity">
    <text evidence="9">Belongs to the deoxyhypusine hydroxylase family.</text>
</comment>
<keyword evidence="7 9" id="KW-0503">Monooxygenase</keyword>
<evidence type="ECO:0000256" key="2">
    <source>
        <dbReference type="ARBA" id="ARBA00005041"/>
    </source>
</evidence>
<comment type="caution">
    <text evidence="11">The sequence shown here is derived from an EMBL/GenBank/DDBJ whole genome shotgun (WGS) entry which is preliminary data.</text>
</comment>
<dbReference type="PANTHER" id="PTHR12697:SF5">
    <property type="entry name" value="DEOXYHYPUSINE HYDROXYLASE"/>
    <property type="match status" value="1"/>
</dbReference>
<feature type="binding site" evidence="9">
    <location>
        <position position="235"/>
    </location>
    <ligand>
        <name>Fe cation</name>
        <dbReference type="ChEBI" id="CHEBI:24875"/>
        <label>2</label>
    </ligand>
</feature>
<dbReference type="HAMAP" id="MF_03101">
    <property type="entry name" value="Deoxyhypusine_hydroxylase"/>
    <property type="match status" value="1"/>
</dbReference>
<feature type="binding site" evidence="9">
    <location>
        <position position="69"/>
    </location>
    <ligand>
        <name>Fe cation</name>
        <dbReference type="ChEBI" id="CHEBI:24875"/>
        <label>1</label>
    </ligand>
</feature>
<dbReference type="GO" id="GO:0005634">
    <property type="term" value="C:nucleus"/>
    <property type="evidence" value="ECO:0007669"/>
    <property type="project" value="UniProtKB-SubCell"/>
</dbReference>
<keyword evidence="6 9" id="KW-0408">Iron</keyword>
<comment type="catalytic activity">
    <reaction evidence="1 9">
        <text>[eIF5A protein]-deoxyhypusine + AH2 + O2 = [eIF5A protein]-hypusine + A + H2O</text>
        <dbReference type="Rhea" id="RHEA:14101"/>
        <dbReference type="Rhea" id="RHEA-COMP:10144"/>
        <dbReference type="Rhea" id="RHEA-COMP:12592"/>
        <dbReference type="ChEBI" id="CHEBI:13193"/>
        <dbReference type="ChEBI" id="CHEBI:15377"/>
        <dbReference type="ChEBI" id="CHEBI:15379"/>
        <dbReference type="ChEBI" id="CHEBI:17499"/>
        <dbReference type="ChEBI" id="CHEBI:82657"/>
        <dbReference type="ChEBI" id="CHEBI:91175"/>
        <dbReference type="EC" id="1.14.99.29"/>
    </reaction>
</comment>
<dbReference type="RefSeq" id="XP_031001537.1">
    <property type="nucleotide sequence ID" value="XM_031153306.1"/>
</dbReference>
<evidence type="ECO:0000256" key="9">
    <source>
        <dbReference type="HAMAP-Rule" id="MF_03101"/>
    </source>
</evidence>
<dbReference type="OrthoDB" id="421002at2759"/>
<dbReference type="GO" id="GO:0005737">
    <property type="term" value="C:cytoplasm"/>
    <property type="evidence" value="ECO:0007669"/>
    <property type="project" value="UniProtKB-SubCell"/>
</dbReference>
<feature type="binding site" evidence="9">
    <location>
        <position position="101"/>
    </location>
    <ligand>
        <name>Fe cation</name>
        <dbReference type="ChEBI" id="CHEBI:24875"/>
        <label>1</label>
    </ligand>
</feature>
<comment type="subcellular location">
    <subcellularLocation>
        <location evidence="9">Cytoplasm</location>
    </subcellularLocation>
    <subcellularLocation>
        <location evidence="9">Nucleus</location>
    </subcellularLocation>
</comment>
<keyword evidence="10" id="KW-0175">Coiled coil</keyword>
<keyword evidence="3 9" id="KW-0479">Metal-binding</keyword>
<evidence type="ECO:0000256" key="5">
    <source>
        <dbReference type="ARBA" id="ARBA00023002"/>
    </source>
</evidence>
<dbReference type="EMBL" id="QGMH01000233">
    <property type="protein sequence ID" value="TVY22749.1"/>
    <property type="molecule type" value="Genomic_DNA"/>
</dbReference>
<protein>
    <recommendedName>
        <fullName evidence="9">Deoxyhypusine hydroxylase</fullName>
        <shortName evidence="9">DOHH</shortName>
        <ecNumber evidence="9">1.14.99.29</ecNumber>
    </recommendedName>
    <alternativeName>
        <fullName evidence="9">Deoxyhypusine dioxygenase</fullName>
    </alternativeName>
    <alternativeName>
        <fullName evidence="9">Deoxyhypusine monooxygenase</fullName>
    </alternativeName>
</protein>
<dbReference type="Pfam" id="PF13646">
    <property type="entry name" value="HEAT_2"/>
    <property type="match status" value="2"/>
</dbReference>
<comment type="function">
    <text evidence="9">Catalyzes the hydroxylation of the N(6)-(4-aminobutyl)-L-lysine intermediate to form hypusine, an essential post-translational modification only found in mature eIF-5A factor.</text>
</comment>
<keyword evidence="4" id="KW-0677">Repeat</keyword>
<dbReference type="GO" id="GO:0046872">
    <property type="term" value="F:metal ion binding"/>
    <property type="evidence" value="ECO:0007669"/>
    <property type="project" value="UniProtKB-KW"/>
</dbReference>
<organism evidence="11 12">
    <name type="scientific">Lachnellula hyalina</name>
    <dbReference type="NCBI Taxonomy" id="1316788"/>
    <lineage>
        <taxon>Eukaryota</taxon>
        <taxon>Fungi</taxon>
        <taxon>Dikarya</taxon>
        <taxon>Ascomycota</taxon>
        <taxon>Pezizomycotina</taxon>
        <taxon>Leotiomycetes</taxon>
        <taxon>Helotiales</taxon>
        <taxon>Lachnaceae</taxon>
        <taxon>Lachnellula</taxon>
    </lineage>
</organism>
<dbReference type="GeneID" id="41988584"/>
<evidence type="ECO:0000313" key="11">
    <source>
        <dbReference type="EMBL" id="TVY22749.1"/>
    </source>
</evidence>
<keyword evidence="9" id="KW-0539">Nucleus</keyword>
<evidence type="ECO:0000256" key="8">
    <source>
        <dbReference type="ARBA" id="ARBA00023256"/>
    </source>
</evidence>
<gene>
    <name evidence="11" type="primary">lia1</name>
    <name evidence="9" type="synonym">LIA1</name>
    <name evidence="11" type="ORF">LHYA1_G008386</name>
</gene>
<evidence type="ECO:0000256" key="10">
    <source>
        <dbReference type="SAM" id="Coils"/>
    </source>
</evidence>
<accession>A0A8H8TUF7</accession>
<dbReference type="Proteomes" id="UP000431533">
    <property type="component" value="Unassembled WGS sequence"/>
</dbReference>
<feature type="binding site" evidence="9">
    <location>
        <position position="236"/>
    </location>
    <ligand>
        <name>Fe cation</name>
        <dbReference type="ChEBI" id="CHEBI:24875"/>
        <label>2</label>
    </ligand>
</feature>
<evidence type="ECO:0000256" key="1">
    <source>
        <dbReference type="ARBA" id="ARBA00000068"/>
    </source>
</evidence>
<dbReference type="AlphaFoldDB" id="A0A8H8TUF7"/>
<evidence type="ECO:0000313" key="12">
    <source>
        <dbReference type="Proteomes" id="UP000431533"/>
    </source>
</evidence>
<feature type="binding site" evidence="9">
    <location>
        <position position="68"/>
    </location>
    <ligand>
        <name>Fe cation</name>
        <dbReference type="ChEBI" id="CHEBI:24875"/>
        <label>1</label>
    </ligand>
</feature>
<dbReference type="InterPro" id="IPR027517">
    <property type="entry name" value="Deoxyhypusine_hydroxylase"/>
</dbReference>
<dbReference type="Gene3D" id="1.25.10.10">
    <property type="entry name" value="Leucine-rich Repeat Variant"/>
    <property type="match status" value="2"/>
</dbReference>
<dbReference type="InterPro" id="IPR004155">
    <property type="entry name" value="PBS_lyase_HEAT"/>
</dbReference>
<dbReference type="InterPro" id="IPR011989">
    <property type="entry name" value="ARM-like"/>
</dbReference>
<sequence length="328" mass="35771">MAPSATSPPPTEDLTILTLRKTLTSESEPLARRFRALFSLKHLACQSSLPAIQAIAAAFTSPSALLKHELAYCLGQTKDVATVPYLRAVLENKDEDAMVRHESAEALGAIGDVGSLKLLRELRDQKEEVKEVRETCEIAVARIEWENSEKGRKEKLRQSDFASIDPAPPAALLEEIETVEALGKKLLDTELPLFLRYRAMFSLRDLASPPDLPTAVPAVHALAKGFTDPSALFRHEIAFVFGQLSHPASIPALSAALANLEEASMVRHEAAEALGSLGEEEGVEDILKRFLGDKDQIVRDSVIVALDMAEFEKGGEVEYALIPENVIA</sequence>
<proteinExistence type="inferred from homology"/>
<comment type="pathway">
    <text evidence="2 9">Protein modification; eIF5A hypusination.</text>
</comment>
<keyword evidence="8 9" id="KW-0386">Hypusine biosynthesis</keyword>
<dbReference type="EC" id="1.14.99.29" evidence="9"/>
<feature type="coiled-coil region" evidence="10">
    <location>
        <begin position="115"/>
        <end position="142"/>
    </location>
</feature>
<dbReference type="GO" id="GO:0019135">
    <property type="term" value="F:deoxyhypusine monooxygenase activity"/>
    <property type="evidence" value="ECO:0007669"/>
    <property type="project" value="UniProtKB-UniRule"/>
</dbReference>
<keyword evidence="9" id="KW-0963">Cytoplasm</keyword>
<evidence type="ECO:0000256" key="3">
    <source>
        <dbReference type="ARBA" id="ARBA00022723"/>
    </source>
</evidence>
<dbReference type="UniPathway" id="UPA00354"/>
<name>A0A8H8TUF7_9HELO</name>
<dbReference type="PANTHER" id="PTHR12697">
    <property type="entry name" value="PBS LYASE HEAT-LIKE PROTEIN"/>
    <property type="match status" value="1"/>
</dbReference>
<comment type="cofactor">
    <cofactor evidence="9">
        <name>Fe(2+)</name>
        <dbReference type="ChEBI" id="CHEBI:29033"/>
    </cofactor>
    <text evidence="9">Binds 2 Fe(2+) ions per subunit.</text>
</comment>
<keyword evidence="5 9" id="KW-0560">Oxidoreductase</keyword>
<evidence type="ECO:0000256" key="6">
    <source>
        <dbReference type="ARBA" id="ARBA00023004"/>
    </source>
</evidence>
<feature type="binding site" evidence="9">
    <location>
        <position position="102"/>
    </location>
    <ligand>
        <name>Fe cation</name>
        <dbReference type="ChEBI" id="CHEBI:24875"/>
        <label>1</label>
    </ligand>
</feature>